<dbReference type="GO" id="GO:0000271">
    <property type="term" value="P:polysaccharide biosynthetic process"/>
    <property type="evidence" value="ECO:0007669"/>
    <property type="project" value="TreeGrafter"/>
</dbReference>
<keyword evidence="6" id="KW-0032">Aminotransferase</keyword>
<evidence type="ECO:0000256" key="1">
    <source>
        <dbReference type="ARBA" id="ARBA00022898"/>
    </source>
</evidence>
<dbReference type="SUPFAM" id="SSF53383">
    <property type="entry name" value="PLP-dependent transferases"/>
    <property type="match status" value="1"/>
</dbReference>
<dbReference type="AlphaFoldDB" id="A0A3E3IM38"/>
<reference evidence="6 7" key="1">
    <citation type="submission" date="2018-08" db="EMBL/GenBank/DDBJ databases">
        <title>A genome reference for cultivated species of the human gut microbiota.</title>
        <authorList>
            <person name="Zou Y."/>
            <person name="Xue W."/>
            <person name="Luo G."/>
        </authorList>
    </citation>
    <scope>NUCLEOTIDE SEQUENCE [LARGE SCALE GENOMIC DNA]</scope>
    <source>
        <strain evidence="6 7">AF26-4BH</strain>
    </source>
</reference>
<dbReference type="PIRSF" id="PIRSF000390">
    <property type="entry name" value="PLP_StrS"/>
    <property type="match status" value="1"/>
</dbReference>
<name>A0A3E3IM38_9FIRM</name>
<dbReference type="InterPro" id="IPR015421">
    <property type="entry name" value="PyrdxlP-dep_Trfase_major"/>
</dbReference>
<dbReference type="Proteomes" id="UP000261166">
    <property type="component" value="Unassembled WGS sequence"/>
</dbReference>
<comment type="similarity">
    <text evidence="2 5">Belongs to the DegT/DnrJ/EryC1 family.</text>
</comment>
<dbReference type="RefSeq" id="WP_025490152.1">
    <property type="nucleotide sequence ID" value="NZ_JBKVAZ010000013.1"/>
</dbReference>
<dbReference type="EMBL" id="QVLU01000021">
    <property type="protein sequence ID" value="RGE68103.1"/>
    <property type="molecule type" value="Genomic_DNA"/>
</dbReference>
<evidence type="ECO:0000256" key="2">
    <source>
        <dbReference type="ARBA" id="ARBA00037999"/>
    </source>
</evidence>
<keyword evidence="1 4" id="KW-0663">Pyridoxal phosphate</keyword>
<dbReference type="InterPro" id="IPR000653">
    <property type="entry name" value="DegT/StrS_aminotransferase"/>
</dbReference>
<proteinExistence type="inferred from homology"/>
<organism evidence="6 7">
    <name type="scientific">Eisenbergiella massiliensis</name>
    <dbReference type="NCBI Taxonomy" id="1720294"/>
    <lineage>
        <taxon>Bacteria</taxon>
        <taxon>Bacillati</taxon>
        <taxon>Bacillota</taxon>
        <taxon>Clostridia</taxon>
        <taxon>Lachnospirales</taxon>
        <taxon>Lachnospiraceae</taxon>
        <taxon>Eisenbergiella</taxon>
    </lineage>
</organism>
<keyword evidence="6" id="KW-0808">Transferase</keyword>
<protein>
    <submittedName>
        <fullName evidence="6">DegT/DnrJ/EryC1/StrS family aminotransferase</fullName>
    </submittedName>
</protein>
<dbReference type="PANTHER" id="PTHR30244">
    <property type="entry name" value="TRANSAMINASE"/>
    <property type="match status" value="1"/>
</dbReference>
<evidence type="ECO:0000256" key="4">
    <source>
        <dbReference type="PIRSR" id="PIRSR000390-2"/>
    </source>
</evidence>
<comment type="caution">
    <text evidence="6">The sequence shown here is derived from an EMBL/GenBank/DDBJ whole genome shotgun (WGS) entry which is preliminary data.</text>
</comment>
<dbReference type="InterPro" id="IPR015424">
    <property type="entry name" value="PyrdxlP-dep_Trfase"/>
</dbReference>
<evidence type="ECO:0000256" key="5">
    <source>
        <dbReference type="RuleBase" id="RU004508"/>
    </source>
</evidence>
<accession>A0A3E3IM38</accession>
<sequence length="367" mass="41782">MDKILVTRSSMPSFEEYCNEIKGLWDSHWLTNMGVKHNELQKELEEYLDVPHVTLYTNGHLALENAIAALNLPEGGEVITTPFTFASTTHAIVRNKLIPVFCDIREDNYTIDVEKLERLITDRTVAIVPVHVYGNLCDVDEIDKVAQKYGLKVIYDAAHAFAVKYKGISSACFGDASMFSFHATKVFNTIEGGCVCFKNDAWVQLLNDQKNFGIRNEESVAYVGGNAKMNEFQAAMGICNMRHLSDEIRKRKKIVERYRERLAGIDGIKLSALQEDVESNYAYFPVVFDGYKYTRNEVFEKLDENNIVARKYFYPLTNSFECYRNYPTAGSEKTPVAQHVALRVLTLPLFADLCLEDVDRICDIILD</sequence>
<dbReference type="OrthoDB" id="9810913at2"/>
<feature type="modified residue" description="N6-(pyridoxal phosphate)lysine" evidence="4">
    <location>
        <position position="185"/>
    </location>
</feature>
<evidence type="ECO:0000313" key="6">
    <source>
        <dbReference type="EMBL" id="RGE68103.1"/>
    </source>
</evidence>
<dbReference type="CDD" id="cd00616">
    <property type="entry name" value="AHBA_syn"/>
    <property type="match status" value="1"/>
</dbReference>
<dbReference type="Pfam" id="PF01041">
    <property type="entry name" value="DegT_DnrJ_EryC1"/>
    <property type="match status" value="1"/>
</dbReference>
<feature type="active site" description="Proton acceptor" evidence="3">
    <location>
        <position position="185"/>
    </location>
</feature>
<dbReference type="PANTHER" id="PTHR30244:SF9">
    <property type="entry name" value="PROTEIN RV3402C"/>
    <property type="match status" value="1"/>
</dbReference>
<evidence type="ECO:0000256" key="3">
    <source>
        <dbReference type="PIRSR" id="PIRSR000390-1"/>
    </source>
</evidence>
<dbReference type="GO" id="GO:0008483">
    <property type="term" value="F:transaminase activity"/>
    <property type="evidence" value="ECO:0007669"/>
    <property type="project" value="UniProtKB-KW"/>
</dbReference>
<dbReference type="GO" id="GO:0030170">
    <property type="term" value="F:pyridoxal phosphate binding"/>
    <property type="evidence" value="ECO:0007669"/>
    <property type="project" value="TreeGrafter"/>
</dbReference>
<dbReference type="Gene3D" id="3.40.640.10">
    <property type="entry name" value="Type I PLP-dependent aspartate aminotransferase-like (Major domain)"/>
    <property type="match status" value="1"/>
</dbReference>
<gene>
    <name evidence="6" type="ORF">DWY69_20405</name>
</gene>
<evidence type="ECO:0000313" key="7">
    <source>
        <dbReference type="Proteomes" id="UP000261166"/>
    </source>
</evidence>